<feature type="transmembrane region" description="Helical" evidence="1">
    <location>
        <begin position="65"/>
        <end position="82"/>
    </location>
</feature>
<dbReference type="PANTHER" id="PTHR38457">
    <property type="entry name" value="REGULATOR ABRB-RELATED"/>
    <property type="match status" value="1"/>
</dbReference>
<dbReference type="RefSeq" id="WP_045991092.1">
    <property type="nucleotide sequence ID" value="NZ_CP098827.1"/>
</dbReference>
<feature type="transmembrane region" description="Helical" evidence="1">
    <location>
        <begin position="193"/>
        <end position="211"/>
    </location>
</feature>
<sequence length="356" mass="36095">MPAAPTLLPPGAWRFLPTLALGGLGGVIAYLIDLPLPWLLGALITTTLASLAGVRLGSPGRLRKGVLVVIGVMLGSAFTPELSGDITAWAASAAIMLAATAVMMVVAVAFSYRVAGHSLDTALYAGAPGGLSALLMMAHESGADLRAVGITHAVRILVLLLAIPPILGLFGHVDLAGASNGPAQWSQLPSLAGTAWLVVAAALGAVVGRVLRLPNALLFGPALVSSLLHFSGLTHAVLPPALIALAQVVIGTSVGVRFVGVALSDMARQLGLAVVQALILVVLAVAAAWVGQALTGISVAAALLAYMPGGAPELSLVALSLNIEPAFVTSHHLLRITVLLVALPPLVGWAHRRLRA</sequence>
<dbReference type="InterPro" id="IPR007820">
    <property type="entry name" value="AbrB_fam"/>
</dbReference>
<keyword evidence="1" id="KW-1133">Transmembrane helix</keyword>
<name>A0AAU7KHG3_9GAMM</name>
<dbReference type="AlphaFoldDB" id="A0AAU7KHG3"/>
<feature type="transmembrane region" description="Helical" evidence="1">
    <location>
        <begin position="218"/>
        <end position="238"/>
    </location>
</feature>
<feature type="transmembrane region" description="Helical" evidence="1">
    <location>
        <begin position="270"/>
        <end position="291"/>
    </location>
</feature>
<reference evidence="2" key="1">
    <citation type="submission" date="2022-06" db="EMBL/GenBank/DDBJ databases">
        <title>A novel DMS-producing enzyme.</title>
        <authorList>
            <person name="Zhang Y."/>
        </authorList>
    </citation>
    <scope>NUCLEOTIDE SEQUENCE</scope>
    <source>
        <strain evidence="2">RT37</strain>
    </source>
</reference>
<gene>
    <name evidence="2" type="ORF">NFG58_17205</name>
</gene>
<feature type="transmembrane region" description="Helical" evidence="1">
    <location>
        <begin position="12"/>
        <end position="32"/>
    </location>
</feature>
<dbReference type="Pfam" id="PF05145">
    <property type="entry name" value="AbrB"/>
    <property type="match status" value="1"/>
</dbReference>
<feature type="transmembrane region" description="Helical" evidence="1">
    <location>
        <begin position="153"/>
        <end position="173"/>
    </location>
</feature>
<keyword evidence="1" id="KW-0812">Transmembrane</keyword>
<proteinExistence type="predicted"/>
<dbReference type="InterPro" id="IPR017516">
    <property type="entry name" value="AbrB_dup"/>
</dbReference>
<feature type="transmembrane region" description="Helical" evidence="1">
    <location>
        <begin position="244"/>
        <end position="263"/>
    </location>
</feature>
<dbReference type="NCBIfam" id="TIGR03082">
    <property type="entry name" value="Gneg_AbrB_dup"/>
    <property type="match status" value="2"/>
</dbReference>
<dbReference type="EMBL" id="CP098827">
    <property type="protein sequence ID" value="XBO70333.1"/>
    <property type="molecule type" value="Genomic_DNA"/>
</dbReference>
<feature type="transmembrane region" description="Helical" evidence="1">
    <location>
        <begin position="88"/>
        <end position="110"/>
    </location>
</feature>
<dbReference type="GO" id="GO:0010468">
    <property type="term" value="P:regulation of gene expression"/>
    <property type="evidence" value="ECO:0007669"/>
    <property type="project" value="InterPro"/>
</dbReference>
<dbReference type="PIRSF" id="PIRSF038991">
    <property type="entry name" value="Protein_AbrB"/>
    <property type="match status" value="1"/>
</dbReference>
<protein>
    <submittedName>
        <fullName evidence="2">AbrB family transcriptional regulator</fullName>
    </submittedName>
</protein>
<dbReference type="PANTHER" id="PTHR38457:SF1">
    <property type="entry name" value="REGULATOR ABRB-RELATED"/>
    <property type="match status" value="1"/>
</dbReference>
<accession>A0AAU7KHG3</accession>
<dbReference type="GO" id="GO:0016020">
    <property type="term" value="C:membrane"/>
    <property type="evidence" value="ECO:0007669"/>
    <property type="project" value="InterPro"/>
</dbReference>
<keyword evidence="1" id="KW-0472">Membrane</keyword>
<feature type="transmembrane region" description="Helical" evidence="1">
    <location>
        <begin position="333"/>
        <end position="351"/>
    </location>
</feature>
<evidence type="ECO:0000313" key="2">
    <source>
        <dbReference type="EMBL" id="XBO70333.1"/>
    </source>
</evidence>
<feature type="transmembrane region" description="Helical" evidence="1">
    <location>
        <begin position="38"/>
        <end position="58"/>
    </location>
</feature>
<evidence type="ECO:0000256" key="1">
    <source>
        <dbReference type="SAM" id="Phobius"/>
    </source>
</evidence>
<organism evidence="2">
    <name type="scientific">Halomonas sp. RT37</name>
    <dbReference type="NCBI Taxonomy" id="2950872"/>
    <lineage>
        <taxon>Bacteria</taxon>
        <taxon>Pseudomonadati</taxon>
        <taxon>Pseudomonadota</taxon>
        <taxon>Gammaproteobacteria</taxon>
        <taxon>Oceanospirillales</taxon>
        <taxon>Halomonadaceae</taxon>
        <taxon>Halomonas</taxon>
    </lineage>
</organism>